<dbReference type="InterPro" id="IPR043729">
    <property type="entry name" value="DUF5672"/>
</dbReference>
<sequence>MSKLFLILLFIVLMVVLMCRTCVFPLAAGTVDSGLQAAESLQAQLDTKNVLEYPLVAAIVEPRENNLLSTLNHFIKVMPRYTHFQVYHGTNNQEVLYRNFKPYILSGKISLWNLGVPNLTIQGYNALLTSKTFWNTIQSERVLIFQTDAITCSQSPFNIENFVEYDFVGAPIARYIRILISIMFLGKGYLTGHTRFYNGGLSYRTKSKMLAVIEEYPWDQLVPEDIWFCTFLPRVGGVLPDIKQARKFSFESEKLDYIPWGIHKPRKEYTQLNKVCPEFKQIPIIPSHTDY</sequence>
<name>A0A0F9APY3_9ZZZZ</name>
<evidence type="ECO:0000313" key="2">
    <source>
        <dbReference type="EMBL" id="KKK74271.1"/>
    </source>
</evidence>
<dbReference type="AlphaFoldDB" id="A0A0F9APY3"/>
<reference evidence="2" key="1">
    <citation type="journal article" date="2015" name="Nature">
        <title>Complex archaea that bridge the gap between prokaryotes and eukaryotes.</title>
        <authorList>
            <person name="Spang A."/>
            <person name="Saw J.H."/>
            <person name="Jorgensen S.L."/>
            <person name="Zaremba-Niedzwiedzka K."/>
            <person name="Martijn J."/>
            <person name="Lind A.E."/>
            <person name="van Eijk R."/>
            <person name="Schleper C."/>
            <person name="Guy L."/>
            <person name="Ettema T.J."/>
        </authorList>
    </citation>
    <scope>NUCLEOTIDE SEQUENCE</scope>
</reference>
<feature type="domain" description="DUF5672" evidence="1">
    <location>
        <begin position="120"/>
        <end position="254"/>
    </location>
</feature>
<accession>A0A0F9APY3</accession>
<proteinExistence type="predicted"/>
<dbReference type="Pfam" id="PF18922">
    <property type="entry name" value="DUF5672"/>
    <property type="match status" value="1"/>
</dbReference>
<gene>
    <name evidence="2" type="ORF">LCGC14_2885450</name>
</gene>
<organism evidence="2">
    <name type="scientific">marine sediment metagenome</name>
    <dbReference type="NCBI Taxonomy" id="412755"/>
    <lineage>
        <taxon>unclassified sequences</taxon>
        <taxon>metagenomes</taxon>
        <taxon>ecological metagenomes</taxon>
    </lineage>
</organism>
<feature type="non-terminal residue" evidence="2">
    <location>
        <position position="291"/>
    </location>
</feature>
<comment type="caution">
    <text evidence="2">The sequence shown here is derived from an EMBL/GenBank/DDBJ whole genome shotgun (WGS) entry which is preliminary data.</text>
</comment>
<evidence type="ECO:0000259" key="1">
    <source>
        <dbReference type="Pfam" id="PF18922"/>
    </source>
</evidence>
<protein>
    <recommendedName>
        <fullName evidence="1">DUF5672 domain-containing protein</fullName>
    </recommendedName>
</protein>
<dbReference type="EMBL" id="LAZR01056399">
    <property type="protein sequence ID" value="KKK74271.1"/>
    <property type="molecule type" value="Genomic_DNA"/>
</dbReference>